<dbReference type="EMBL" id="QFFZ01000009">
    <property type="protein sequence ID" value="TEB12102.1"/>
    <property type="molecule type" value="Genomic_DNA"/>
</dbReference>
<proteinExistence type="inferred from homology"/>
<dbReference type="Gene3D" id="3.40.50.150">
    <property type="entry name" value="Vaccinia Virus protein VP39"/>
    <property type="match status" value="1"/>
</dbReference>
<dbReference type="AlphaFoldDB" id="A0A4Y7RTU1"/>
<dbReference type="GO" id="GO:0032259">
    <property type="term" value="P:methylation"/>
    <property type="evidence" value="ECO:0007669"/>
    <property type="project" value="UniProtKB-KW"/>
</dbReference>
<dbReference type="InterPro" id="IPR029063">
    <property type="entry name" value="SAM-dependent_MTases_sf"/>
</dbReference>
<dbReference type="CDD" id="cd02440">
    <property type="entry name" value="AdoMet_MTases"/>
    <property type="match status" value="1"/>
</dbReference>
<reference evidence="8 9" key="1">
    <citation type="journal article" date="2018" name="Environ. Microbiol.">
        <title>Novel energy conservation strategies and behaviour of Pelotomaculum schinkii driving syntrophic propionate catabolism.</title>
        <authorList>
            <person name="Hidalgo-Ahumada C.A.P."/>
            <person name="Nobu M.K."/>
            <person name="Narihiro T."/>
            <person name="Tamaki H."/>
            <person name="Liu W.T."/>
            <person name="Kamagata Y."/>
            <person name="Stams A.J.M."/>
            <person name="Imachi H."/>
            <person name="Sousa D.Z."/>
        </authorList>
    </citation>
    <scope>NUCLEOTIDE SEQUENCE [LARGE SCALE GENOMIC DNA]</scope>
    <source>
        <strain evidence="8 9">MGP</strain>
    </source>
</reference>
<evidence type="ECO:0000256" key="5">
    <source>
        <dbReference type="ARBA" id="ARBA00023098"/>
    </source>
</evidence>
<dbReference type="PANTHER" id="PTHR43667:SF1">
    <property type="entry name" value="CYCLOPROPANE-FATTY-ACYL-PHOSPHOLIPID SYNTHASE"/>
    <property type="match status" value="1"/>
</dbReference>
<accession>A0A4Y7RTU1</accession>
<organism evidence="8 9">
    <name type="scientific">Pelotomaculum propionicicum</name>
    <dbReference type="NCBI Taxonomy" id="258475"/>
    <lineage>
        <taxon>Bacteria</taxon>
        <taxon>Bacillati</taxon>
        <taxon>Bacillota</taxon>
        <taxon>Clostridia</taxon>
        <taxon>Eubacteriales</taxon>
        <taxon>Desulfotomaculaceae</taxon>
        <taxon>Pelotomaculum</taxon>
    </lineage>
</organism>
<keyword evidence="5" id="KW-0443">Lipid metabolism</keyword>
<dbReference type="Proteomes" id="UP000297597">
    <property type="component" value="Unassembled WGS sequence"/>
</dbReference>
<dbReference type="GO" id="GO:0008610">
    <property type="term" value="P:lipid biosynthetic process"/>
    <property type="evidence" value="ECO:0007669"/>
    <property type="project" value="InterPro"/>
</dbReference>
<comment type="similarity">
    <text evidence="1">Belongs to the CFA/CMAS family.</text>
</comment>
<feature type="active site" evidence="6">
    <location>
        <position position="379"/>
    </location>
</feature>
<dbReference type="InterPro" id="IPR050723">
    <property type="entry name" value="CFA/CMAS"/>
</dbReference>
<name>A0A4Y7RTU1_9FIRM</name>
<evidence type="ECO:0000313" key="8">
    <source>
        <dbReference type="EMBL" id="TEB12102.1"/>
    </source>
</evidence>
<keyword evidence="4" id="KW-0949">S-adenosyl-L-methionine</keyword>
<dbReference type="EC" id="2.1.1.79" evidence="8"/>
<keyword evidence="3 8" id="KW-0808">Transferase</keyword>
<evidence type="ECO:0000256" key="2">
    <source>
        <dbReference type="ARBA" id="ARBA00022603"/>
    </source>
</evidence>
<dbReference type="Pfam" id="PF25371">
    <property type="entry name" value="DUF7884"/>
    <property type="match status" value="1"/>
</dbReference>
<dbReference type="PIRSF" id="PIRSF003085">
    <property type="entry name" value="CMAS"/>
    <property type="match status" value="1"/>
</dbReference>
<evidence type="ECO:0000256" key="3">
    <source>
        <dbReference type="ARBA" id="ARBA00022679"/>
    </source>
</evidence>
<evidence type="ECO:0000256" key="4">
    <source>
        <dbReference type="ARBA" id="ARBA00022691"/>
    </source>
</evidence>
<keyword evidence="2 8" id="KW-0489">Methyltransferase</keyword>
<dbReference type="InterPro" id="IPR003333">
    <property type="entry name" value="CMAS"/>
</dbReference>
<gene>
    <name evidence="8" type="primary">cfa</name>
    <name evidence="8" type="ORF">Pmgp_01258</name>
</gene>
<dbReference type="Pfam" id="PF02353">
    <property type="entry name" value="CMAS"/>
    <property type="match status" value="1"/>
</dbReference>
<dbReference type="PANTHER" id="PTHR43667">
    <property type="entry name" value="CYCLOPROPANE-FATTY-ACYL-PHOSPHOLIPID SYNTHASE"/>
    <property type="match status" value="1"/>
</dbReference>
<dbReference type="SUPFAM" id="SSF53335">
    <property type="entry name" value="S-adenosyl-L-methionine-dependent methyltransferases"/>
    <property type="match status" value="1"/>
</dbReference>
<evidence type="ECO:0000259" key="7">
    <source>
        <dbReference type="Pfam" id="PF25371"/>
    </source>
</evidence>
<feature type="domain" description="DUF7884" evidence="7">
    <location>
        <begin position="24"/>
        <end position="103"/>
    </location>
</feature>
<dbReference type="InterPro" id="IPR057206">
    <property type="entry name" value="DUF7884"/>
</dbReference>
<keyword evidence="9" id="KW-1185">Reference proteome</keyword>
<protein>
    <submittedName>
        <fullName evidence="8">Cyclopropane-fatty-acyl-phospholipid synthase</fullName>
        <ecNumber evidence="8">2.1.1.79</ecNumber>
    </submittedName>
</protein>
<evidence type="ECO:0000313" key="9">
    <source>
        <dbReference type="Proteomes" id="UP000297597"/>
    </source>
</evidence>
<dbReference type="GO" id="GO:0008825">
    <property type="term" value="F:cyclopropane-fatty-acyl-phospholipid synthase activity"/>
    <property type="evidence" value="ECO:0007669"/>
    <property type="project" value="UniProtKB-EC"/>
</dbReference>
<sequence length="407" mass="47083">MKVPLSQIFNRFETEMDDLEKKLLQQLFSHINTGAFAVVFWDGSEEQYGEGQPFFKLIIRDKSIVGKLVKNPALVFGEAYVDGLIELEGDIAEVIRLIHLNKEFIEKYTGGKAVQRVASLLRHVSIEKQKKDVRHHYDISNDFFALWLDPTMSYSCAYFRSPSDSLEEAQLQKIDHSLKKLHLKKGETLLDIGSGWGWLIIKAAQRYGVKATGITVSKEQYEKTKQRITDLQLDNLVEVLLMDYRELLKTGRKFSKIISIGMFEHVGRDNMPVYMKAVRDLLEQGGLSLLHTITHPVEGPVNPWIEKYIFPGGYIPSLREVIWLLPDYDFHLLDIECLRMHYAMTLDRWAEGFEKNVHIVLEKYGESFVRMWRMYLRSCAASFRYSGLSVHQILFSKGLVNDLPLTR</sequence>
<evidence type="ECO:0000256" key="1">
    <source>
        <dbReference type="ARBA" id="ARBA00010815"/>
    </source>
</evidence>
<evidence type="ECO:0000256" key="6">
    <source>
        <dbReference type="PIRSR" id="PIRSR003085-1"/>
    </source>
</evidence>
<comment type="caution">
    <text evidence="8">The sequence shown here is derived from an EMBL/GenBank/DDBJ whole genome shotgun (WGS) entry which is preliminary data.</text>
</comment>